<protein>
    <submittedName>
        <fullName evidence="1">Uncharacterized protein</fullName>
    </submittedName>
</protein>
<dbReference type="PATRIC" id="fig|158899.10.peg.3085"/>
<dbReference type="Proteomes" id="UP000072421">
    <property type="component" value="Chromosome"/>
</dbReference>
<organism evidence="1">
    <name type="scientific">Collimonas fungivorans</name>
    <dbReference type="NCBI Taxonomy" id="158899"/>
    <lineage>
        <taxon>Bacteria</taxon>
        <taxon>Pseudomonadati</taxon>
        <taxon>Pseudomonadota</taxon>
        <taxon>Betaproteobacteria</taxon>
        <taxon>Burkholderiales</taxon>
        <taxon>Oxalobacteraceae</taxon>
        <taxon>Collimonas</taxon>
    </lineage>
</organism>
<name>A0A127PDG7_9BURK</name>
<evidence type="ECO:0000313" key="1">
    <source>
        <dbReference type="EMBL" id="AMO95745.1"/>
    </source>
</evidence>
<reference evidence="1 2" key="1">
    <citation type="submission" date="2015-11" db="EMBL/GenBank/DDBJ databases">
        <title>Exploring the genomic traits of fungus-feeding bacterial genus Collimonas.</title>
        <authorList>
            <person name="Song C."/>
            <person name="Schmidt R."/>
            <person name="de Jager V."/>
            <person name="Krzyzanowska D."/>
            <person name="Jongedijk E."/>
            <person name="Cankar K."/>
            <person name="Beekwilder J."/>
            <person name="van Veen A."/>
            <person name="de Boer W."/>
            <person name="van Veen J.A."/>
            <person name="Garbeva P."/>
        </authorList>
    </citation>
    <scope>NUCLEOTIDE SEQUENCE [LARGE SCALE GENOMIC DNA]</scope>
    <source>
        <strain evidence="1 2">Ter6</strain>
    </source>
</reference>
<proteinExistence type="predicted"/>
<gene>
    <name evidence="1" type="ORF">CFter6_3093</name>
</gene>
<dbReference type="AlphaFoldDB" id="A0A127PDG7"/>
<sequence>MAPGLTLNSRSLKIVVYNYRQLHDFFCATPSQRGVAPEYCPG</sequence>
<evidence type="ECO:0000313" key="2">
    <source>
        <dbReference type="Proteomes" id="UP000072421"/>
    </source>
</evidence>
<accession>A0A127PDG7</accession>
<dbReference type="EMBL" id="CP013232">
    <property type="protein sequence ID" value="AMO95745.1"/>
    <property type="molecule type" value="Genomic_DNA"/>
</dbReference>